<evidence type="ECO:0000313" key="3">
    <source>
        <dbReference type="EMBL" id="KAF3768600.1"/>
    </source>
</evidence>
<keyword evidence="2" id="KW-0472">Membrane</keyword>
<gene>
    <name evidence="3" type="ORF">M406DRAFT_71588</name>
</gene>
<evidence type="ECO:0000256" key="2">
    <source>
        <dbReference type="SAM" id="Phobius"/>
    </source>
</evidence>
<feature type="region of interest" description="Disordered" evidence="1">
    <location>
        <begin position="354"/>
        <end position="378"/>
    </location>
</feature>
<dbReference type="RefSeq" id="XP_040779561.1">
    <property type="nucleotide sequence ID" value="XM_040925481.1"/>
</dbReference>
<accession>A0A9P4Y9M9</accession>
<keyword evidence="2" id="KW-1133">Transmembrane helix</keyword>
<keyword evidence="2" id="KW-0812">Transmembrane</keyword>
<reference evidence="3" key="1">
    <citation type="journal article" date="2020" name="Phytopathology">
        <title>Genome sequence of the chestnut blight fungus Cryphonectria parasitica EP155: A fundamental resource for an archetypical invasive plant pathogen.</title>
        <authorList>
            <person name="Crouch J.A."/>
            <person name="Dawe A."/>
            <person name="Aerts A."/>
            <person name="Barry K."/>
            <person name="Churchill A.C.L."/>
            <person name="Grimwood J."/>
            <person name="Hillman B."/>
            <person name="Milgroom M.G."/>
            <person name="Pangilinan J."/>
            <person name="Smith M."/>
            <person name="Salamov A."/>
            <person name="Schmutz J."/>
            <person name="Yadav J."/>
            <person name="Grigoriev I.V."/>
            <person name="Nuss D."/>
        </authorList>
    </citation>
    <scope>NUCLEOTIDE SEQUENCE</scope>
    <source>
        <strain evidence="3">EP155</strain>
    </source>
</reference>
<dbReference type="Proteomes" id="UP000803844">
    <property type="component" value="Unassembled WGS sequence"/>
</dbReference>
<dbReference type="AlphaFoldDB" id="A0A9P4Y9M9"/>
<feature type="region of interest" description="Disordered" evidence="1">
    <location>
        <begin position="477"/>
        <end position="519"/>
    </location>
</feature>
<organism evidence="3 4">
    <name type="scientific">Cryphonectria parasitica (strain ATCC 38755 / EP155)</name>
    <dbReference type="NCBI Taxonomy" id="660469"/>
    <lineage>
        <taxon>Eukaryota</taxon>
        <taxon>Fungi</taxon>
        <taxon>Dikarya</taxon>
        <taxon>Ascomycota</taxon>
        <taxon>Pezizomycotina</taxon>
        <taxon>Sordariomycetes</taxon>
        <taxon>Sordariomycetidae</taxon>
        <taxon>Diaporthales</taxon>
        <taxon>Cryphonectriaceae</taxon>
        <taxon>Cryphonectria-Endothia species complex</taxon>
        <taxon>Cryphonectria</taxon>
    </lineage>
</organism>
<feature type="compositionally biased region" description="Low complexity" evidence="1">
    <location>
        <begin position="486"/>
        <end position="519"/>
    </location>
</feature>
<dbReference type="EMBL" id="MU032345">
    <property type="protein sequence ID" value="KAF3768600.1"/>
    <property type="molecule type" value="Genomic_DNA"/>
</dbReference>
<dbReference type="OrthoDB" id="5234032at2759"/>
<protein>
    <submittedName>
        <fullName evidence="3">Uncharacterized protein</fullName>
    </submittedName>
</protein>
<evidence type="ECO:0000313" key="4">
    <source>
        <dbReference type="Proteomes" id="UP000803844"/>
    </source>
</evidence>
<name>A0A9P4Y9M9_CRYP1</name>
<comment type="caution">
    <text evidence="3">The sequence shown here is derived from an EMBL/GenBank/DDBJ whole genome shotgun (WGS) entry which is preliminary data.</text>
</comment>
<evidence type="ECO:0000256" key="1">
    <source>
        <dbReference type="SAM" id="MobiDB-lite"/>
    </source>
</evidence>
<dbReference type="GeneID" id="63842610"/>
<sequence length="715" mass="78507">MPKTIRPVEDLGYEYRPTNSENPRGHISIPGLSFSTLIAILGADIDSGTVTVHEALNHRDQGRALKLRDMIMSFWRYKAGQSINNLKVIKYDTVMEYATLPILERIFDNYSVDGLPVSITATESSSSRRRAFNDLLRKTPFGQGAKKMLREYAELRGRRVISFLIEETPPVLSHAQNSPPGLYNLYIFIESSLYIVYENLVLLIYFDCEYIPALRSGALPLRQRRNGWQLSMPALLGSFANRGSRDFLEGVSMKGKRTDSHCQNLHRLSAFLSLVSLTKHRGNQKKNLQGPQQTRYKIRPSLLQPRLDVALLVNIVEAVTAATSALTKNTPTPPKSLCELPIVVDFFPFPIAKMASDPNSQQQANGDHEQQQQGPREARWSQYVENQINPMPEVAVDHDCAPEPVNLEQVDCTDDTSSRSVRPVIQPDMGDRRSATVVYAEPDRSWIARHKSWVIASLVLVVIVLTGVTVGVVMMNRQKGSGGGSPNKSSTSTPAPSTRVTSTLGSTTTSADSSPTATPSGCVASNFVTKVSWMGIAGVMGNWDVQYPGATDAASCCLACYENTRKGCDGWSFIPGASGSTVAACAVIDGWAGTRNDTACPLGYTGVQFSQQGDNASHVGGPGPCATIANPGPGPPLPSSLMQRNIKEKVVASNKLSSVSRDQLISESVCRRDNYEYKQRGTWHDLWRDRQPNFQCPWLADPIVPINQKPGLDLH</sequence>
<feature type="transmembrane region" description="Helical" evidence="2">
    <location>
        <begin position="453"/>
        <end position="475"/>
    </location>
</feature>
<proteinExistence type="predicted"/>
<keyword evidence="4" id="KW-1185">Reference proteome</keyword>